<name>Q2R3K1_ORYSJ</name>
<evidence type="ECO:0000313" key="1">
    <source>
        <dbReference type="EMBL" id="ABA93934.1"/>
    </source>
</evidence>
<dbReference type="EMBL" id="DP000010">
    <property type="protein sequence ID" value="ABA93934.1"/>
    <property type="molecule type" value="Genomic_DNA"/>
</dbReference>
<reference evidence="1" key="3">
    <citation type="submission" date="2006-01" db="EMBL/GenBank/DDBJ databases">
        <authorList>
            <person name="Buell R."/>
        </authorList>
    </citation>
    <scope>NUCLEOTIDE SEQUENCE</scope>
</reference>
<sequence length="504" mass="56455">MTVVCRTTVGPVDHQEWSWKSCNCGIQSHASFDLAYSLRGSTYSPTCRSPGCALAARPTCASSGCFPVPAAHSRMRRSSLRCAASSSTLSLAKAGKEDMVAEDGDGSSRPAAYGSTSLDMLCDRTIDYTEQLSVMAKWHICNGMDQLILYSKQSSVFQEVEVVNNNVKLICYRDPVPGTTKFNYPFYYASVYDLLNPKTAIDQSIRQYVVLRRKPLQDAYDTFNFLSLCEHPNILKPYGFWEDNDNKGFIAFPRVKGTLGNLPTDELFSVEIDANKVTWLKGFSPSGMQIIRDIVSSVHYVNERYPQAGTSSSGSAIPPLTMFPLELASHKILYEKIPTGEYKIFLGDISTTNHWPKTMKKNFSVEDLKRHNWNCLGKYISTIMAGHKPNTELIHLVDVLIKDCITKLGLNYNEAKSLLSSVMLLRNKIVAHQDDPYQNYTGPKEQIGVAKALLEKLVLDSKPAYMIKLIEEIRKLNWIGESPLVRSLTSYVKAFDPNLKIRTS</sequence>
<accession>Q2R3K1</accession>
<proteinExistence type="predicted"/>
<dbReference type="AlphaFoldDB" id="Q2R3K1"/>
<reference evidence="1" key="1">
    <citation type="journal article" date="2005" name="BMC Biol.">
        <title>The sequence of rice chromosomes 11 and 12, rich in disease resistance genes and recent gene duplications.</title>
        <authorList>
            <consortium name="The rice chromosomes 11 and 12 sequencing consortia"/>
        </authorList>
    </citation>
    <scope>NUCLEOTIDE SEQUENCE [LARGE SCALE GENOMIC DNA]</scope>
</reference>
<gene>
    <name evidence="1" type="ordered locus">LOC_Os11g31660</name>
</gene>
<dbReference type="HOGENOM" id="CLU_2597187_0_0_1"/>
<protein>
    <submittedName>
        <fullName evidence="1">Expressed protein</fullName>
    </submittedName>
</protein>
<reference evidence="1" key="2">
    <citation type="submission" date="2005-04" db="EMBL/GenBank/DDBJ databases">
        <authorList>
            <person name="Buell C.R."/>
            <person name="Wing R.A."/>
            <person name="McCombie W.A."/>
            <person name="Ouyang S."/>
        </authorList>
    </citation>
    <scope>NUCLEOTIDE SEQUENCE</scope>
</reference>
<organism evidence="1">
    <name type="scientific">Oryza sativa subsp. japonica</name>
    <name type="common">Rice</name>
    <dbReference type="NCBI Taxonomy" id="39947"/>
    <lineage>
        <taxon>Eukaryota</taxon>
        <taxon>Viridiplantae</taxon>
        <taxon>Streptophyta</taxon>
        <taxon>Embryophyta</taxon>
        <taxon>Tracheophyta</taxon>
        <taxon>Spermatophyta</taxon>
        <taxon>Magnoliopsida</taxon>
        <taxon>Liliopsida</taxon>
        <taxon>Poales</taxon>
        <taxon>Poaceae</taxon>
        <taxon>BOP clade</taxon>
        <taxon>Oryzoideae</taxon>
        <taxon>Oryzeae</taxon>
        <taxon>Oryzinae</taxon>
        <taxon>Oryza</taxon>
        <taxon>Oryza sativa</taxon>
    </lineage>
</organism>